<dbReference type="OrthoDB" id="9807502at2"/>
<dbReference type="HAMAP" id="MF_00242">
    <property type="entry name" value="Arg_deiminase"/>
    <property type="match status" value="1"/>
</dbReference>
<dbReference type="Pfam" id="PF02274">
    <property type="entry name" value="ADI"/>
    <property type="match status" value="1"/>
</dbReference>
<evidence type="ECO:0000313" key="5">
    <source>
        <dbReference type="EMBL" id="QDO87494.1"/>
    </source>
</evidence>
<dbReference type="EC" id="3.5.3.6" evidence="3"/>
<dbReference type="AlphaFoldDB" id="A0A516G7I5"/>
<evidence type="ECO:0000256" key="3">
    <source>
        <dbReference type="HAMAP-Rule" id="MF_00242"/>
    </source>
</evidence>
<sequence>MPLHVGSEVGRLRQVIVHRPGLEMHRLTPDNKERYLFDEILWVERAQEEHDEFVRVMRERDITVHHFHQLLEETVAIPEARRQILSQSLDERHLGPFAAYEMHELFDRMGDADLARFLVGGITKAEVLERMDAPRSVVISAMDEHEALLAPLPNHLFTRDTSAWLYSGVTVNSMHKKARRRETVHYEAIYQWHPMFRDVGMDWWTEGVEAGPATAEGGDILVLGNKVLLVGISERTTTQGIERLAQRTLASDQIDTIIALDMPKARAVMHLDTVMTMLDEQTFTKYTGLPDLTSYTITSNGAGDAALPDLRIRANDPADMMQVIGEAMGIGTPRVVAADQDPRAAAREQWDDGCNVLALEPGVVVAYQRNTVTNDYLRGLGVEVLEIAGQELGRGRGGPRCMSCPIERDPLG</sequence>
<reference evidence="5 6" key="1">
    <citation type="submission" date="2019-07" db="EMBL/GenBank/DDBJ databases">
        <title>complete genome sequencing of Ornithinimicrobium sp. H23M54.</title>
        <authorList>
            <person name="Bae J.-W."/>
            <person name="Lee S.-Y."/>
        </authorList>
    </citation>
    <scope>NUCLEOTIDE SEQUENCE [LARGE SCALE GENOMIC DNA]</scope>
    <source>
        <strain evidence="5 6">H23M54</strain>
    </source>
</reference>
<dbReference type="UniPathway" id="UPA00254">
    <property type="reaction ID" value="UER00364"/>
</dbReference>
<gene>
    <name evidence="3" type="primary">arcA</name>
    <name evidence="5" type="ORF">FNH13_03380</name>
</gene>
<dbReference type="GO" id="GO:0005737">
    <property type="term" value="C:cytoplasm"/>
    <property type="evidence" value="ECO:0007669"/>
    <property type="project" value="UniProtKB-SubCell"/>
</dbReference>
<dbReference type="Gene3D" id="1.10.3930.10">
    <property type="entry name" value="Arginine deiminase"/>
    <property type="match status" value="1"/>
</dbReference>
<dbReference type="GO" id="GO:0016990">
    <property type="term" value="F:arginine deiminase activity"/>
    <property type="evidence" value="ECO:0007669"/>
    <property type="project" value="UniProtKB-UniRule"/>
</dbReference>
<organism evidence="5 6">
    <name type="scientific">Ornithinimicrobium ciconiae</name>
    <dbReference type="NCBI Taxonomy" id="2594265"/>
    <lineage>
        <taxon>Bacteria</taxon>
        <taxon>Bacillati</taxon>
        <taxon>Actinomycetota</taxon>
        <taxon>Actinomycetes</taxon>
        <taxon>Micrococcales</taxon>
        <taxon>Ornithinimicrobiaceae</taxon>
        <taxon>Ornithinimicrobium</taxon>
    </lineage>
</organism>
<proteinExistence type="inferred from homology"/>
<comment type="catalytic activity">
    <reaction evidence="3">
        <text>L-arginine + H2O = L-citrulline + NH4(+)</text>
        <dbReference type="Rhea" id="RHEA:19597"/>
        <dbReference type="ChEBI" id="CHEBI:15377"/>
        <dbReference type="ChEBI" id="CHEBI:28938"/>
        <dbReference type="ChEBI" id="CHEBI:32682"/>
        <dbReference type="ChEBI" id="CHEBI:57743"/>
        <dbReference type="EC" id="3.5.3.6"/>
    </reaction>
</comment>
<dbReference type="PANTHER" id="PTHR47271:SF2">
    <property type="entry name" value="ARGININE DEIMINASE"/>
    <property type="match status" value="1"/>
</dbReference>
<keyword evidence="2 3" id="KW-0378">Hydrolase</keyword>
<keyword evidence="3" id="KW-0056">Arginine metabolism</keyword>
<dbReference type="InterPro" id="IPR003876">
    <property type="entry name" value="Arg_deiminase"/>
</dbReference>
<keyword evidence="6" id="KW-1185">Reference proteome</keyword>
<keyword evidence="3" id="KW-0963">Cytoplasm</keyword>
<dbReference type="PIRSF" id="PIRSF006356">
    <property type="entry name" value="Arg_deiminase"/>
    <property type="match status" value="1"/>
</dbReference>
<evidence type="ECO:0000256" key="1">
    <source>
        <dbReference type="ARBA" id="ARBA00010206"/>
    </source>
</evidence>
<dbReference type="PANTHER" id="PTHR47271">
    <property type="entry name" value="ARGININE DEIMINASE"/>
    <property type="match status" value="1"/>
</dbReference>
<comment type="pathway">
    <text evidence="3">Amino-acid degradation; L-arginine degradation via ADI pathway; carbamoyl phosphate from L-arginine: step 1/2.</text>
</comment>
<dbReference type="NCBIfam" id="NF002381">
    <property type="entry name" value="PRK01388.1"/>
    <property type="match status" value="1"/>
</dbReference>
<evidence type="ECO:0000256" key="4">
    <source>
        <dbReference type="PIRSR" id="PIRSR006356-1"/>
    </source>
</evidence>
<dbReference type="PRINTS" id="PR01466">
    <property type="entry name" value="ARGDEIMINASE"/>
</dbReference>
<evidence type="ECO:0000313" key="6">
    <source>
        <dbReference type="Proteomes" id="UP000315395"/>
    </source>
</evidence>
<dbReference type="Gene3D" id="3.75.10.10">
    <property type="entry name" value="L-arginine/glycine Amidinotransferase, Chain A"/>
    <property type="match status" value="1"/>
</dbReference>
<dbReference type="Proteomes" id="UP000315395">
    <property type="component" value="Chromosome"/>
</dbReference>
<comment type="similarity">
    <text evidence="1 3">Belongs to the arginine deiminase family.</text>
</comment>
<comment type="subcellular location">
    <subcellularLocation>
        <location evidence="3">Cytoplasm</location>
    </subcellularLocation>
</comment>
<feature type="active site" description="Amidino-cysteine intermediate" evidence="3 4">
    <location>
        <position position="401"/>
    </location>
</feature>
<accession>A0A516G7I5</accession>
<dbReference type="GO" id="GO:0019546">
    <property type="term" value="P:L-arginine deiminase pathway"/>
    <property type="evidence" value="ECO:0007669"/>
    <property type="project" value="TreeGrafter"/>
</dbReference>
<protein>
    <recommendedName>
        <fullName evidence="3">Arginine deiminase</fullName>
        <shortName evidence="3">ADI</shortName>
        <ecNumber evidence="3">3.5.3.6</ecNumber>
    </recommendedName>
    <alternativeName>
        <fullName evidence="3">Arginine dihydrolase</fullName>
        <shortName evidence="3">AD</shortName>
    </alternativeName>
</protein>
<dbReference type="RefSeq" id="WP_143782152.1">
    <property type="nucleotide sequence ID" value="NZ_CP041616.1"/>
</dbReference>
<evidence type="ECO:0000256" key="2">
    <source>
        <dbReference type="ARBA" id="ARBA00022801"/>
    </source>
</evidence>
<name>A0A516G7I5_9MICO</name>
<dbReference type="EMBL" id="CP041616">
    <property type="protein sequence ID" value="QDO87494.1"/>
    <property type="molecule type" value="Genomic_DNA"/>
</dbReference>
<dbReference type="SUPFAM" id="SSF55909">
    <property type="entry name" value="Pentein"/>
    <property type="match status" value="1"/>
</dbReference>
<dbReference type="KEGG" id="orz:FNH13_03380"/>